<reference evidence="1" key="1">
    <citation type="submission" date="2021-11" db="EMBL/GenBank/DDBJ databases">
        <title>Genome sequence.</title>
        <authorList>
            <person name="Sun Q."/>
        </authorList>
    </citation>
    <scope>NUCLEOTIDE SEQUENCE</scope>
    <source>
        <strain evidence="1">JC740</strain>
    </source>
</reference>
<evidence type="ECO:0008006" key="3">
    <source>
        <dbReference type="Google" id="ProtNLM"/>
    </source>
</evidence>
<comment type="caution">
    <text evidence="1">The sequence shown here is derived from an EMBL/GenBank/DDBJ whole genome shotgun (WGS) entry which is preliminary data.</text>
</comment>
<keyword evidence="2" id="KW-1185">Reference proteome</keyword>
<name>A0ABS8NEQ4_9BACT</name>
<gene>
    <name evidence="1" type="ORF">LOC71_07070</name>
</gene>
<dbReference type="RefSeq" id="WP_230255969.1">
    <property type="nucleotide sequence ID" value="NZ_JAJKFV010000029.1"/>
</dbReference>
<dbReference type="Proteomes" id="UP001430306">
    <property type="component" value="Unassembled WGS sequence"/>
</dbReference>
<organism evidence="1 2">
    <name type="scientific">Rhodopirellula halodulae</name>
    <dbReference type="NCBI Taxonomy" id="2894198"/>
    <lineage>
        <taxon>Bacteria</taxon>
        <taxon>Pseudomonadati</taxon>
        <taxon>Planctomycetota</taxon>
        <taxon>Planctomycetia</taxon>
        <taxon>Pirellulales</taxon>
        <taxon>Pirellulaceae</taxon>
        <taxon>Rhodopirellula</taxon>
    </lineage>
</organism>
<evidence type="ECO:0000313" key="1">
    <source>
        <dbReference type="EMBL" id="MCC9642031.1"/>
    </source>
</evidence>
<evidence type="ECO:0000313" key="2">
    <source>
        <dbReference type="Proteomes" id="UP001430306"/>
    </source>
</evidence>
<accession>A0ABS8NEQ4</accession>
<dbReference type="EMBL" id="JAJKFW010000014">
    <property type="protein sequence ID" value="MCC9642031.1"/>
    <property type="molecule type" value="Genomic_DNA"/>
</dbReference>
<sequence length="128" mass="14064">MATTLATEKQAAAIKQRMAEIRTELPYEVDDARVRVKQLTDWKYHMKRHPLPLLAGAAILGYLVVPHKRTPERIIIRETPSQSGQSTPEPAKKGLVAGIAGTVMTLALRQAGSVAANQLSRLLTQRNS</sequence>
<protein>
    <recommendedName>
        <fullName evidence="3">DUF3618 domain-containing protein</fullName>
    </recommendedName>
</protein>
<proteinExistence type="predicted"/>